<sequence length="217" mass="23961">MTNYQTIIFDLDGTLTDSQTGIINSLAYAFKQMGLPLPVQSQLKKFIGPPLSQSFQDFCGLNDIETQKTISYYRQYFADKGWKENQLLPGARELLAKLKQAGKTLLVASSKPEVFVKQILDHFEIDSYFTVIAGASLDDSRSQKSAVIAHALKTAKIEELKGCVMVGDRQHDVEGAKVQGLPTIGLLLGFGSRQELEECGAIAIAENFQDLEKILLN</sequence>
<dbReference type="Pfam" id="PF13419">
    <property type="entry name" value="HAD_2"/>
    <property type="match status" value="1"/>
</dbReference>
<dbReference type="SFLD" id="SFLDG01135">
    <property type="entry name" value="C1.5.6:_HAD__Beta-PGM__Phospha"/>
    <property type="match status" value="1"/>
</dbReference>
<dbReference type="SUPFAM" id="SSF56784">
    <property type="entry name" value="HAD-like"/>
    <property type="match status" value="1"/>
</dbReference>
<dbReference type="PANTHER" id="PTHR43434:SF20">
    <property type="entry name" value="5'-NUCLEOTIDASE"/>
    <property type="match status" value="1"/>
</dbReference>
<dbReference type="PANTHER" id="PTHR43434">
    <property type="entry name" value="PHOSPHOGLYCOLATE PHOSPHATASE"/>
    <property type="match status" value="1"/>
</dbReference>
<keyword evidence="2" id="KW-1185">Reference proteome</keyword>
<dbReference type="CDD" id="cd04302">
    <property type="entry name" value="HAD_5NT"/>
    <property type="match status" value="1"/>
</dbReference>
<evidence type="ECO:0000313" key="2">
    <source>
        <dbReference type="Proteomes" id="UP000245369"/>
    </source>
</evidence>
<dbReference type="InterPro" id="IPR041492">
    <property type="entry name" value="HAD_2"/>
</dbReference>
<dbReference type="Gene3D" id="3.40.50.1000">
    <property type="entry name" value="HAD superfamily/HAD-like"/>
    <property type="match status" value="1"/>
</dbReference>
<dbReference type="Gene3D" id="1.10.150.240">
    <property type="entry name" value="Putative phosphatase, domain 2"/>
    <property type="match status" value="1"/>
</dbReference>
<accession>A0ABM6W3V6</accession>
<gene>
    <name evidence="1" type="ORF">DK182_03755</name>
</gene>
<protein>
    <submittedName>
        <fullName evidence="1">HAD family hydrolase</fullName>
    </submittedName>
</protein>
<dbReference type="GO" id="GO:0016787">
    <property type="term" value="F:hydrolase activity"/>
    <property type="evidence" value="ECO:0007669"/>
    <property type="project" value="UniProtKB-KW"/>
</dbReference>
<proteinExistence type="predicted"/>
<dbReference type="InterPro" id="IPR023214">
    <property type="entry name" value="HAD_sf"/>
</dbReference>
<reference evidence="1 2" key="1">
    <citation type="submission" date="2018-05" db="EMBL/GenBank/DDBJ databases">
        <title>Complete genome sequences of Streptococcus sobrinus.</title>
        <authorList>
            <person name="Sales M."/>
            <person name="Jensen P.A."/>
        </authorList>
    </citation>
    <scope>NUCLEOTIDE SEQUENCE [LARGE SCALE GENOMIC DNA]</scope>
    <source>
        <strain evidence="1 2">SL1</strain>
    </source>
</reference>
<dbReference type="SFLD" id="SFLDG01129">
    <property type="entry name" value="C1.5:_HAD__Beta-PGM__Phosphata"/>
    <property type="match status" value="1"/>
</dbReference>
<dbReference type="RefSeq" id="WP_002962570.1">
    <property type="nucleotide sequence ID" value="NZ_CP029490.1"/>
</dbReference>
<evidence type="ECO:0000313" key="1">
    <source>
        <dbReference type="EMBL" id="AWN20513.1"/>
    </source>
</evidence>
<dbReference type="InterPro" id="IPR023198">
    <property type="entry name" value="PGP-like_dom2"/>
</dbReference>
<dbReference type="Proteomes" id="UP000245369">
    <property type="component" value="Chromosome"/>
</dbReference>
<dbReference type="InterPro" id="IPR050155">
    <property type="entry name" value="HAD-like_hydrolase_sf"/>
</dbReference>
<name>A0ABM6W3V6_9STRE</name>
<dbReference type="InterPro" id="IPR036412">
    <property type="entry name" value="HAD-like_sf"/>
</dbReference>
<dbReference type="GeneID" id="93923631"/>
<dbReference type="SFLD" id="SFLDS00003">
    <property type="entry name" value="Haloacid_Dehalogenase"/>
    <property type="match status" value="1"/>
</dbReference>
<dbReference type="EMBL" id="CP029490">
    <property type="protein sequence ID" value="AWN20513.1"/>
    <property type="molecule type" value="Genomic_DNA"/>
</dbReference>
<organism evidence="1 2">
    <name type="scientific">Streptococcus sobrinus</name>
    <dbReference type="NCBI Taxonomy" id="1310"/>
    <lineage>
        <taxon>Bacteria</taxon>
        <taxon>Bacillati</taxon>
        <taxon>Bacillota</taxon>
        <taxon>Bacilli</taxon>
        <taxon>Lactobacillales</taxon>
        <taxon>Streptococcaceae</taxon>
        <taxon>Streptococcus</taxon>
    </lineage>
</organism>
<keyword evidence="1" id="KW-0378">Hydrolase</keyword>